<sequence length="500" mass="57500">MEVSAKRKPGICNWLSPQNLVYEVNRYGYHFSLLGFWKFYLLALVSIFIISMIYQLQLPYILAVSIFSLFLSPFIILNTYKNMYQQKRFQDVTNYLEQLLYSFRKGPKILSSLQDTLAVFPEGQMHDHILMVMDAIQNKPLEESGDLYRDAFSAMEEAYGCRRLRQAHEFLIKVESFGGEFSGAIDILLEDRRLWIERVYELEKDRSNLKVKITISLALSFLICGLTMFMLPKDFQTLHNGLSQAATMSLIISNIIIWYIGQKKLSVDWLNDLEENREEIKRCYDRVMKHNPKKERKKSFIMAGFCMMIGASGIILQNIPVTIIGASAVIYALMQPGMGLKMAKKRMVREVDKAFPVWIMEISLLLQTDNPQVALTKSVDRAPYVLQEGLQKLVSEMEKNPAAIDPYLGFMTEFDLPDVQSFLRMLYSMSESGSEDFKKQIIFMVERNNRLLDKSERIINEDKTAGTGMLVLIPMVTGSLKMMTDLGVFLMSLLSLTQGM</sequence>
<protein>
    <recommendedName>
        <fullName evidence="4">Flp pilus assembly protein TadB</fullName>
    </recommendedName>
</protein>
<dbReference type="AlphaFoldDB" id="A0A4U8Q299"/>
<evidence type="ECO:0000313" key="2">
    <source>
        <dbReference type="EMBL" id="TLC98746.1"/>
    </source>
</evidence>
<evidence type="ECO:0008006" key="4">
    <source>
        <dbReference type="Google" id="ProtNLM"/>
    </source>
</evidence>
<feature type="transmembrane region" description="Helical" evidence="1">
    <location>
        <begin position="299"/>
        <end position="316"/>
    </location>
</feature>
<dbReference type="STRING" id="180332.GCA_000797495_05083"/>
<feature type="transmembrane region" description="Helical" evidence="1">
    <location>
        <begin position="243"/>
        <end position="261"/>
    </location>
</feature>
<dbReference type="EMBL" id="QGQD01000086">
    <property type="protein sequence ID" value="TLC98746.1"/>
    <property type="molecule type" value="Genomic_DNA"/>
</dbReference>
<keyword evidence="1" id="KW-0812">Transmembrane</keyword>
<feature type="transmembrane region" description="Helical" evidence="1">
    <location>
        <begin position="60"/>
        <end position="80"/>
    </location>
</feature>
<keyword evidence="3" id="KW-1185">Reference proteome</keyword>
<feature type="transmembrane region" description="Helical" evidence="1">
    <location>
        <begin position="322"/>
        <end position="340"/>
    </location>
</feature>
<feature type="transmembrane region" description="Helical" evidence="1">
    <location>
        <begin position="36"/>
        <end position="54"/>
    </location>
</feature>
<evidence type="ECO:0000256" key="1">
    <source>
        <dbReference type="SAM" id="Phobius"/>
    </source>
</evidence>
<dbReference type="RefSeq" id="WP_083267307.1">
    <property type="nucleotide sequence ID" value="NZ_CABMJZ010000022.1"/>
</dbReference>
<organism evidence="2 3">
    <name type="scientific">Robinsoniella peoriensis</name>
    <dbReference type="NCBI Taxonomy" id="180332"/>
    <lineage>
        <taxon>Bacteria</taxon>
        <taxon>Bacillati</taxon>
        <taxon>Bacillota</taxon>
        <taxon>Clostridia</taxon>
        <taxon>Lachnospirales</taxon>
        <taxon>Lachnospiraceae</taxon>
        <taxon>Robinsoniella</taxon>
    </lineage>
</organism>
<keyword evidence="1" id="KW-1133">Transmembrane helix</keyword>
<keyword evidence="1" id="KW-0472">Membrane</keyword>
<dbReference type="OrthoDB" id="1652083at2"/>
<gene>
    <name evidence="2" type="ORF">DSM106044_04497</name>
</gene>
<proteinExistence type="predicted"/>
<reference evidence="2 3" key="1">
    <citation type="journal article" date="2019" name="Anaerobe">
        <title>Detection of Robinsoniella peoriensis in multiple bone samples of a trauma patient.</title>
        <authorList>
            <person name="Schrottner P."/>
            <person name="Hartwich K."/>
            <person name="Bunk B."/>
            <person name="Schober I."/>
            <person name="Helbig S."/>
            <person name="Rudolph W.W."/>
            <person name="Gunzer F."/>
        </authorList>
    </citation>
    <scope>NUCLEOTIDE SEQUENCE [LARGE SCALE GENOMIC DNA]</scope>
    <source>
        <strain evidence="2 3">DSM 106044</strain>
    </source>
</reference>
<accession>A0A4U8Q299</accession>
<name>A0A4U8Q299_9FIRM</name>
<feature type="transmembrane region" description="Helical" evidence="1">
    <location>
        <begin position="213"/>
        <end position="231"/>
    </location>
</feature>
<dbReference type="Proteomes" id="UP000306509">
    <property type="component" value="Unassembled WGS sequence"/>
</dbReference>
<comment type="caution">
    <text evidence="2">The sequence shown here is derived from an EMBL/GenBank/DDBJ whole genome shotgun (WGS) entry which is preliminary data.</text>
</comment>
<evidence type="ECO:0000313" key="3">
    <source>
        <dbReference type="Proteomes" id="UP000306509"/>
    </source>
</evidence>